<evidence type="ECO:0000256" key="8">
    <source>
        <dbReference type="RuleBase" id="RU000607"/>
    </source>
</evidence>
<evidence type="ECO:0000313" key="11">
    <source>
        <dbReference type="Proteomes" id="UP000728106"/>
    </source>
</evidence>
<dbReference type="PROSITE" id="PS00534">
    <property type="entry name" value="FERROCHELATASE"/>
    <property type="match status" value="1"/>
</dbReference>
<dbReference type="EMBL" id="JAAOCX010000002">
    <property type="protein sequence ID" value="MBJ7631980.1"/>
    <property type="molecule type" value="Genomic_DNA"/>
</dbReference>
<dbReference type="RefSeq" id="WP_003608338.1">
    <property type="nucleotide sequence ID" value="NZ_ALXH01000146.1"/>
</dbReference>
<dbReference type="HAMAP" id="MF_00323">
    <property type="entry name" value="Ferrochelatase"/>
    <property type="match status" value="1"/>
</dbReference>
<evidence type="ECO:0000313" key="10">
    <source>
        <dbReference type="EMBL" id="MBJ7639079.1"/>
    </source>
</evidence>
<dbReference type="GeneID" id="57978943"/>
<evidence type="ECO:0000256" key="5">
    <source>
        <dbReference type="ARBA" id="ARBA00023244"/>
    </source>
</evidence>
<evidence type="ECO:0000256" key="4">
    <source>
        <dbReference type="ARBA" id="ARBA00023239"/>
    </source>
</evidence>
<comment type="subcellular location">
    <subcellularLocation>
        <location evidence="7 8">Cytoplasm</location>
    </subcellularLocation>
</comment>
<feature type="binding site" evidence="7">
    <location>
        <position position="184"/>
    </location>
    <ligand>
        <name>Fe(2+)</name>
        <dbReference type="ChEBI" id="CHEBI:29033"/>
    </ligand>
</feature>
<keyword evidence="5 7" id="KW-0627">Porphyrin biosynthesis</keyword>
<dbReference type="InterPro" id="IPR033644">
    <property type="entry name" value="Ferrochelatase_C"/>
</dbReference>
<protein>
    <recommendedName>
        <fullName evidence="7">Coproporphyrin III ferrochelatase</fullName>
        <ecNumber evidence="7">4.99.1.9</ecNumber>
    </recommendedName>
</protein>
<dbReference type="InterPro" id="IPR001015">
    <property type="entry name" value="Ferrochelatase"/>
</dbReference>
<dbReference type="InterPro" id="IPR033659">
    <property type="entry name" value="Ferrochelatase_N"/>
</dbReference>
<dbReference type="CDD" id="cd00419">
    <property type="entry name" value="Ferrochelatase_C"/>
    <property type="match status" value="1"/>
</dbReference>
<keyword evidence="11" id="KW-1185">Reference proteome</keyword>
<dbReference type="GO" id="GO:0004325">
    <property type="term" value="F:ferrochelatase activity"/>
    <property type="evidence" value="ECO:0007669"/>
    <property type="project" value="UniProtKB-UniRule"/>
</dbReference>
<comment type="caution">
    <text evidence="7">Lacks conserved residue(s) required for the propagation of feature annotation.</text>
</comment>
<reference evidence="10 11" key="2">
    <citation type="journal article" date="2021" name="Int. J. Food Microbiol.">
        <title>Safety demonstration of a microbial species for use in the food chain: Weissella confusa.</title>
        <authorList>
            <person name="Bourdichon F."/>
            <person name="Patrone V."/>
            <person name="Fontana A."/>
            <person name="Milani G."/>
            <person name="Morelli L."/>
        </authorList>
    </citation>
    <scope>NUCLEOTIDE SEQUENCE [LARGE SCALE GENOMIC DNA]</scope>
    <source>
        <strain evidence="9">CCUG 30943</strain>
        <strain evidence="10 11">CCUG 43002</strain>
    </source>
</reference>
<dbReference type="SUPFAM" id="SSF53800">
    <property type="entry name" value="Chelatase"/>
    <property type="match status" value="1"/>
</dbReference>
<keyword evidence="7 8" id="KW-0963">Cytoplasm</keyword>
<dbReference type="PANTHER" id="PTHR11108:SF1">
    <property type="entry name" value="FERROCHELATASE, MITOCHONDRIAL"/>
    <property type="match status" value="1"/>
</dbReference>
<dbReference type="PANTHER" id="PTHR11108">
    <property type="entry name" value="FERROCHELATASE"/>
    <property type="match status" value="1"/>
</dbReference>
<proteinExistence type="inferred from homology"/>
<comment type="caution">
    <text evidence="10">The sequence shown here is derived from an EMBL/GenBank/DDBJ whole genome shotgun (WGS) entry which is preliminary data.</text>
</comment>
<dbReference type="GO" id="GO:0006783">
    <property type="term" value="P:heme biosynthetic process"/>
    <property type="evidence" value="ECO:0007669"/>
    <property type="project" value="UniProtKB-UniRule"/>
</dbReference>
<dbReference type="EMBL" id="JAAOCP010000007">
    <property type="protein sequence ID" value="MBJ7639079.1"/>
    <property type="molecule type" value="Genomic_DNA"/>
</dbReference>
<organism evidence="10 11">
    <name type="scientific">Weissella confusa</name>
    <name type="common">Lactobacillus confusus</name>
    <dbReference type="NCBI Taxonomy" id="1583"/>
    <lineage>
        <taxon>Bacteria</taxon>
        <taxon>Bacillati</taxon>
        <taxon>Bacillota</taxon>
        <taxon>Bacilli</taxon>
        <taxon>Lactobacillales</taxon>
        <taxon>Lactobacillaceae</taxon>
        <taxon>Weissella</taxon>
    </lineage>
</organism>
<dbReference type="AlphaFoldDB" id="A0A4Z0RM82"/>
<keyword evidence="7" id="KW-0479">Metal-binding</keyword>
<evidence type="ECO:0000313" key="9">
    <source>
        <dbReference type="EMBL" id="MBJ7631980.1"/>
    </source>
</evidence>
<keyword evidence="3 7" id="KW-0350">Heme biosynthesis</keyword>
<evidence type="ECO:0000256" key="1">
    <source>
        <dbReference type="ARBA" id="ARBA00004744"/>
    </source>
</evidence>
<feature type="binding site" evidence="7">
    <location>
        <position position="265"/>
    </location>
    <ligand>
        <name>Fe(2+)</name>
        <dbReference type="ChEBI" id="CHEBI:29033"/>
    </ligand>
</feature>
<comment type="function">
    <text evidence="7 8">Involved in coproporphyrin-dependent heme b biosynthesis. Catalyzes the insertion of ferrous iron into coproporphyrin III to form Fe-coproporphyrin III.</text>
</comment>
<dbReference type="GO" id="GO:0046872">
    <property type="term" value="F:metal ion binding"/>
    <property type="evidence" value="ECO:0007669"/>
    <property type="project" value="UniProtKB-UniRule"/>
</dbReference>
<dbReference type="Proteomes" id="UP000728106">
    <property type="component" value="Unassembled WGS sequence"/>
</dbReference>
<dbReference type="CDD" id="cd03411">
    <property type="entry name" value="Ferrochelatase_N"/>
    <property type="match status" value="1"/>
</dbReference>
<keyword evidence="4 7" id="KW-0456">Lyase</keyword>
<evidence type="ECO:0000256" key="3">
    <source>
        <dbReference type="ARBA" id="ARBA00023133"/>
    </source>
</evidence>
<dbReference type="NCBIfam" id="TIGR00109">
    <property type="entry name" value="hemH"/>
    <property type="match status" value="1"/>
</dbReference>
<dbReference type="Gene3D" id="3.40.50.1400">
    <property type="match status" value="2"/>
</dbReference>
<dbReference type="GO" id="GO:0005737">
    <property type="term" value="C:cytoplasm"/>
    <property type="evidence" value="ECO:0007669"/>
    <property type="project" value="UniProtKB-SubCell"/>
</dbReference>
<gene>
    <name evidence="10" type="primary">hemH</name>
    <name evidence="7" type="synonym">cpfC</name>
    <name evidence="10" type="ORF">HAU20_06750</name>
    <name evidence="9" type="ORF">HAU43_02520</name>
</gene>
<evidence type="ECO:0000256" key="2">
    <source>
        <dbReference type="ARBA" id="ARBA00023004"/>
    </source>
</evidence>
<dbReference type="EC" id="4.99.1.9" evidence="7"/>
<keyword evidence="2 7" id="KW-0408">Iron</keyword>
<accession>A0A4Z0RM82</accession>
<comment type="pathway">
    <text evidence="1 7 8">Porphyrin-containing compound metabolism; protoheme biosynthesis.</text>
</comment>
<name>A0A4Z0RM82_WEICO</name>
<dbReference type="Proteomes" id="UP000808038">
    <property type="component" value="Unassembled WGS sequence"/>
</dbReference>
<comment type="catalytic activity">
    <reaction evidence="6">
        <text>Fe-coproporphyrin III + 2 H(+) = coproporphyrin III + Fe(2+)</text>
        <dbReference type="Rhea" id="RHEA:49572"/>
        <dbReference type="ChEBI" id="CHEBI:15378"/>
        <dbReference type="ChEBI" id="CHEBI:29033"/>
        <dbReference type="ChEBI" id="CHEBI:68438"/>
        <dbReference type="ChEBI" id="CHEBI:131725"/>
        <dbReference type="EC" id="4.99.1.9"/>
    </reaction>
    <physiologicalReaction direction="right-to-left" evidence="6">
        <dbReference type="Rhea" id="RHEA:49574"/>
    </physiologicalReaction>
</comment>
<comment type="similarity">
    <text evidence="7 8">Belongs to the ferrochelatase family.</text>
</comment>
<reference evidence="10" key="1">
    <citation type="submission" date="2020-02" db="EMBL/GenBank/DDBJ databases">
        <authorList>
            <person name="Fontana A."/>
            <person name="Patrone V."/>
            <person name="Morelli L."/>
        </authorList>
    </citation>
    <scope>NUCLEOTIDE SEQUENCE</scope>
    <source>
        <strain evidence="9">CCUG 30943</strain>
        <strain evidence="10">CCUG 43002</strain>
    </source>
</reference>
<dbReference type="InterPro" id="IPR019772">
    <property type="entry name" value="Ferrochelatase_AS"/>
</dbReference>
<evidence type="ECO:0000256" key="7">
    <source>
        <dbReference type="HAMAP-Rule" id="MF_00323"/>
    </source>
</evidence>
<dbReference type="Pfam" id="PF00762">
    <property type="entry name" value="Ferrochelatase"/>
    <property type="match status" value="1"/>
</dbReference>
<sequence>MTTGVLLVNLGTPASPNNADVKPYLKEFLSDPNVIHVPKPIWQVILNGFILPMRTWRSATFYREIWLEEGSPLTVYTAKLAENLRNLRPDWLVDYAMTYGSPTIPDRLQQLRENGADDIIVVPLFPQYSTTTTKTIVEKATAADPNTQIILSYETHPAYIEALAEKIKVDWQSNSYDKLMLSYHGIPTSYVRQGDDYLKQVNATTEALKTALQLDDNQIVQTFQSKFGPTPWLKPYTSHVLTELPIYGDKNVLVATPGFVIDSLETLNELKITAAQTFKAAGGDRFSLVSPLNADPALAKMYESIVSDYVR</sequence>
<evidence type="ECO:0000256" key="6">
    <source>
        <dbReference type="ARBA" id="ARBA00024536"/>
    </source>
</evidence>